<dbReference type="EMBL" id="CM045766">
    <property type="protein sequence ID" value="KAI8003781.1"/>
    <property type="molecule type" value="Genomic_DNA"/>
</dbReference>
<sequence>MGNSVSMFGQGLRSPSLSFSDDMFSGLIPGLNSVNSPEDELYGQIPSTLITLLHLPTHFLRLFTHGIAFLSRDRSGFGTFVLWSCLVTSVALIAWSHNSPEDEDEDEDGGDTVAPPEYDAVVLGSTRRFEDVLYKANGSEIASESDVLYAEELQMQEVMLASLLPSRISNNAMSPAIQTSPTSNAEPSQFSCGICFEEIESWRKFRNQTCSHSFCYDCTSKHITAKIQDNVKIILCPEVDCRAPLDFNTCRQIIPNDILVKWDESLCKSLIPESQTVYCPFMDCLAMLVNDSGEVIRKIECPACWRSICAKCGVLWHLEFTCEEFERLNAKKKKGKDDDGLVKELAKKKSWRKCPNCKIYVEKTEGCLHITCRCGYEFCYRCGSKWGKYHGGCSLQA</sequence>
<protein>
    <submittedName>
        <fullName evidence="1">Uncharacterized protein</fullName>
    </submittedName>
</protein>
<comment type="caution">
    <text evidence="1">The sequence shown here is derived from an EMBL/GenBank/DDBJ whole genome shotgun (WGS) entry which is preliminary data.</text>
</comment>
<name>A0ACC0GSW0_9ERIC</name>
<organism evidence="1 2">
    <name type="scientific">Camellia lanceoleosa</name>
    <dbReference type="NCBI Taxonomy" id="1840588"/>
    <lineage>
        <taxon>Eukaryota</taxon>
        <taxon>Viridiplantae</taxon>
        <taxon>Streptophyta</taxon>
        <taxon>Embryophyta</taxon>
        <taxon>Tracheophyta</taxon>
        <taxon>Spermatophyta</taxon>
        <taxon>Magnoliopsida</taxon>
        <taxon>eudicotyledons</taxon>
        <taxon>Gunneridae</taxon>
        <taxon>Pentapetalae</taxon>
        <taxon>asterids</taxon>
        <taxon>Ericales</taxon>
        <taxon>Theaceae</taxon>
        <taxon>Camellia</taxon>
    </lineage>
</organism>
<evidence type="ECO:0000313" key="2">
    <source>
        <dbReference type="Proteomes" id="UP001060215"/>
    </source>
</evidence>
<reference evidence="1 2" key="1">
    <citation type="journal article" date="2022" name="Plant J.">
        <title>Chromosome-level genome of Camellia lanceoleosa provides a valuable resource for understanding genome evolution and self-incompatibility.</title>
        <authorList>
            <person name="Gong W."/>
            <person name="Xiao S."/>
            <person name="Wang L."/>
            <person name="Liao Z."/>
            <person name="Chang Y."/>
            <person name="Mo W."/>
            <person name="Hu G."/>
            <person name="Li W."/>
            <person name="Zhao G."/>
            <person name="Zhu H."/>
            <person name="Hu X."/>
            <person name="Ji K."/>
            <person name="Xiang X."/>
            <person name="Song Q."/>
            <person name="Yuan D."/>
            <person name="Jin S."/>
            <person name="Zhang L."/>
        </authorList>
    </citation>
    <scope>NUCLEOTIDE SEQUENCE [LARGE SCALE GENOMIC DNA]</scope>
    <source>
        <strain evidence="1">SQ_2022a</strain>
    </source>
</reference>
<proteinExistence type="predicted"/>
<keyword evidence="2" id="KW-1185">Reference proteome</keyword>
<gene>
    <name evidence="1" type="ORF">LOK49_LG08G00875</name>
</gene>
<dbReference type="Proteomes" id="UP001060215">
    <property type="component" value="Chromosome 9"/>
</dbReference>
<accession>A0ACC0GSW0</accession>
<evidence type="ECO:0000313" key="1">
    <source>
        <dbReference type="EMBL" id="KAI8003781.1"/>
    </source>
</evidence>